<dbReference type="RefSeq" id="WP_074829556.1">
    <property type="nucleotide sequence ID" value="NZ_FOEV01000018.1"/>
</dbReference>
<proteinExistence type="predicted"/>
<evidence type="ECO:0000259" key="2">
    <source>
        <dbReference type="Pfam" id="PF18788"/>
    </source>
</evidence>
<feature type="region of interest" description="Disordered" evidence="1">
    <location>
        <begin position="156"/>
        <end position="213"/>
    </location>
</feature>
<dbReference type="Proteomes" id="UP000183210">
    <property type="component" value="Unassembled WGS sequence"/>
</dbReference>
<organism evidence="3 4">
    <name type="scientific">Pseudomonas lutea</name>
    <dbReference type="NCBI Taxonomy" id="243924"/>
    <lineage>
        <taxon>Bacteria</taxon>
        <taxon>Pseudomonadati</taxon>
        <taxon>Pseudomonadota</taxon>
        <taxon>Gammaproteobacteria</taxon>
        <taxon>Pseudomonadales</taxon>
        <taxon>Pseudomonadaceae</taxon>
        <taxon>Pseudomonas</taxon>
    </lineage>
</organism>
<gene>
    <name evidence="3" type="ORF">SAMN05216409_11821</name>
</gene>
<feature type="compositionally biased region" description="Acidic residues" evidence="1">
    <location>
        <begin position="171"/>
        <end position="200"/>
    </location>
</feature>
<sequence length="213" mass="23351">MADNILFDFDNESDAKRSLKKVSQIMLRAGQPVVSSSYDLKPKRTAGVGYRQAMLTLASGQTVTLMVKLTGDVFRVLLNGNVLPIHQQDATKALAEIAAAAKANQAKFQKQLARKAVEIPKGIKSAAPKIEHAQAERIEQLAKQIEEATTRRDELKAELGEQALDSVQGTAEEEEEDEDREPFEDDVTEPLFDSADEPEGEPVKVTGTLFDEA</sequence>
<name>A0A9X8MH09_9PSED</name>
<accession>A0A9X8MH09</accession>
<evidence type="ECO:0000313" key="3">
    <source>
        <dbReference type="EMBL" id="SER35696.1"/>
    </source>
</evidence>
<dbReference type="AlphaFoldDB" id="A0A9X8MH09"/>
<protein>
    <recommendedName>
        <fullName evidence="2">Defence against restriction A N-terminal domain-containing protein</fullName>
    </recommendedName>
</protein>
<comment type="caution">
    <text evidence="3">The sequence shown here is derived from an EMBL/GenBank/DDBJ whole genome shotgun (WGS) entry which is preliminary data.</text>
</comment>
<reference evidence="3 4" key="1">
    <citation type="submission" date="2016-10" db="EMBL/GenBank/DDBJ databases">
        <authorList>
            <person name="Varghese N."/>
            <person name="Submissions S."/>
        </authorList>
    </citation>
    <scope>NUCLEOTIDE SEQUENCE [LARGE SCALE GENOMIC DNA]</scope>
    <source>
        <strain evidence="3 4">LMG 21974</strain>
    </source>
</reference>
<evidence type="ECO:0000313" key="4">
    <source>
        <dbReference type="Proteomes" id="UP000183210"/>
    </source>
</evidence>
<dbReference type="EMBL" id="FOEV01000018">
    <property type="protein sequence ID" value="SER35696.1"/>
    <property type="molecule type" value="Genomic_DNA"/>
</dbReference>
<dbReference type="GeneID" id="300268698"/>
<feature type="domain" description="Defence against restriction A N-terminal" evidence="2">
    <location>
        <begin position="15"/>
        <end position="105"/>
    </location>
</feature>
<dbReference type="Pfam" id="PF18788">
    <property type="entry name" value="DarA_N"/>
    <property type="match status" value="1"/>
</dbReference>
<evidence type="ECO:0000256" key="1">
    <source>
        <dbReference type="SAM" id="MobiDB-lite"/>
    </source>
</evidence>
<dbReference type="InterPro" id="IPR041140">
    <property type="entry name" value="DarA_N"/>
</dbReference>